<feature type="transmembrane region" description="Helical" evidence="1">
    <location>
        <begin position="90"/>
        <end position="111"/>
    </location>
</feature>
<evidence type="ECO:0000313" key="5">
    <source>
        <dbReference type="Proteomes" id="UP000014148"/>
    </source>
</evidence>
<dbReference type="EMBL" id="AJAK01000020">
    <property type="protein sequence ID" value="EOH75396.1"/>
    <property type="molecule type" value="Genomic_DNA"/>
</dbReference>
<comment type="caution">
    <text evidence="2">The sequence shown here is derived from an EMBL/GenBank/DDBJ whole genome shotgun (WGS) entry which is preliminary data.</text>
</comment>
<reference evidence="3 5" key="2">
    <citation type="submission" date="2013-03" db="EMBL/GenBank/DDBJ databases">
        <title>The Genome Sequence of Enterococcus malodoratus ATCC_43197 (PacBio/Illumina hybrid assembly).</title>
        <authorList>
            <consortium name="The Broad Institute Genomics Platform"/>
            <consortium name="The Broad Institute Genome Sequencing Center for Infectious Disease"/>
            <person name="Earl A."/>
            <person name="Russ C."/>
            <person name="Gilmore M."/>
            <person name="Surin D."/>
            <person name="Walker B."/>
            <person name="Young S."/>
            <person name="Zeng Q."/>
            <person name="Gargeya S."/>
            <person name="Fitzgerald M."/>
            <person name="Haas B."/>
            <person name="Abouelleil A."/>
            <person name="Allen A.W."/>
            <person name="Alvarado L."/>
            <person name="Arachchi H.M."/>
            <person name="Berlin A.M."/>
            <person name="Chapman S.B."/>
            <person name="Gainer-Dewar J."/>
            <person name="Goldberg J."/>
            <person name="Griggs A."/>
            <person name="Gujja S."/>
            <person name="Hansen M."/>
            <person name="Howarth C."/>
            <person name="Imamovic A."/>
            <person name="Ireland A."/>
            <person name="Larimer J."/>
            <person name="McCowan C."/>
            <person name="Murphy C."/>
            <person name="Pearson M."/>
            <person name="Poon T.W."/>
            <person name="Priest M."/>
            <person name="Roberts A."/>
            <person name="Saif S."/>
            <person name="Shea T."/>
            <person name="Sisk P."/>
            <person name="Sykes S."/>
            <person name="Wortman J."/>
            <person name="Nusbaum C."/>
            <person name="Birren B."/>
        </authorList>
    </citation>
    <scope>NUCLEOTIDE SEQUENCE [LARGE SCALE GENOMIC DNA]</scope>
    <source>
        <strain evidence="3 5">ATCC 43197</strain>
    </source>
</reference>
<dbReference type="eggNOG" id="ENOG502ZD50">
    <property type="taxonomic scope" value="Bacteria"/>
</dbReference>
<keyword evidence="1" id="KW-0812">Transmembrane</keyword>
<reference evidence="2 4" key="1">
    <citation type="submission" date="2013-02" db="EMBL/GenBank/DDBJ databases">
        <title>The Genome Sequence of Enterococcus malodoratus ATCC_43197.</title>
        <authorList>
            <consortium name="The Broad Institute Genome Sequencing Platform"/>
            <consortium name="The Broad Institute Genome Sequencing Center for Infectious Disease"/>
            <person name="Earl A.M."/>
            <person name="Gilmore M.S."/>
            <person name="Lebreton F."/>
            <person name="Walker B."/>
            <person name="Young S.K."/>
            <person name="Zeng Q."/>
            <person name="Gargeya S."/>
            <person name="Fitzgerald M."/>
            <person name="Haas B."/>
            <person name="Abouelleil A."/>
            <person name="Alvarado L."/>
            <person name="Arachchi H.M."/>
            <person name="Berlin A.M."/>
            <person name="Chapman S.B."/>
            <person name="Dewar J."/>
            <person name="Goldberg J."/>
            <person name="Griggs A."/>
            <person name="Gujja S."/>
            <person name="Hansen M."/>
            <person name="Howarth C."/>
            <person name="Imamovic A."/>
            <person name="Larimer J."/>
            <person name="McCowan C."/>
            <person name="Murphy C."/>
            <person name="Neiman D."/>
            <person name="Pearson M."/>
            <person name="Priest M."/>
            <person name="Roberts A."/>
            <person name="Saif S."/>
            <person name="Shea T."/>
            <person name="Sisk P."/>
            <person name="Sykes S."/>
            <person name="Wortman J."/>
            <person name="Nusbaum C."/>
            <person name="Birren B."/>
        </authorList>
    </citation>
    <scope>NUCLEOTIDE SEQUENCE [LARGE SCALE GENOMIC DNA]</scope>
    <source>
        <strain evidence="2 4">ATCC 43197</strain>
    </source>
</reference>
<dbReference type="RefSeq" id="WP_010741998.1">
    <property type="nucleotide sequence ID" value="NZ_KB946251.1"/>
</dbReference>
<evidence type="ECO:0000313" key="3">
    <source>
        <dbReference type="EMBL" id="EOT66859.1"/>
    </source>
</evidence>
<dbReference type="Proteomes" id="UP000014148">
    <property type="component" value="Unassembled WGS sequence"/>
</dbReference>
<feature type="transmembrane region" description="Helical" evidence="1">
    <location>
        <begin position="143"/>
        <end position="163"/>
    </location>
</feature>
<keyword evidence="1" id="KW-1133">Transmembrane helix</keyword>
<dbReference type="STRING" id="71451.RV07_GL001433"/>
<accession>R2R485</accession>
<feature type="transmembrane region" description="Helical" evidence="1">
    <location>
        <begin position="564"/>
        <end position="586"/>
    </location>
</feature>
<protein>
    <recommendedName>
        <fullName evidence="6">Glycosyltransferase RgtA/B/C/D-like domain-containing protein</fullName>
    </recommendedName>
</protein>
<feature type="transmembrane region" description="Helical" evidence="1">
    <location>
        <begin position="530"/>
        <end position="552"/>
    </location>
</feature>
<feature type="transmembrane region" description="Helical" evidence="1">
    <location>
        <begin position="243"/>
        <end position="264"/>
    </location>
</feature>
<dbReference type="EMBL" id="ASWA01000003">
    <property type="protein sequence ID" value="EOT66859.1"/>
    <property type="molecule type" value="Genomic_DNA"/>
</dbReference>
<feature type="transmembrane region" description="Helical" evidence="1">
    <location>
        <begin position="175"/>
        <end position="191"/>
    </location>
</feature>
<name>R2R485_9ENTE</name>
<feature type="transmembrane region" description="Helical" evidence="1">
    <location>
        <begin position="197"/>
        <end position="215"/>
    </location>
</feature>
<evidence type="ECO:0000313" key="2">
    <source>
        <dbReference type="EMBL" id="EOH75396.1"/>
    </source>
</evidence>
<gene>
    <name evidence="3" type="ORF">I585_02380</name>
    <name evidence="2" type="ORF">UAI_03198</name>
</gene>
<evidence type="ECO:0000256" key="1">
    <source>
        <dbReference type="SAM" id="Phobius"/>
    </source>
</evidence>
<keyword evidence="5" id="KW-1185">Reference proteome</keyword>
<sequence>MKLKERFPFIATTKGKVFVGFVALAIIFRLVIAAEMPVKIYMQAGYDDALSINQALTILAGKWLGAYNAGTLTKGLSFTFFLIANHFSQLSYPLFLCLFNIGAAFAIVRALTPLIRNSYLSGLSFLFLIFSPATLASEFSLRVYRNSLVFAAVLFVLAGVLGLYLRRKDTIKRRLPWSIVLMIAFPFFWFLREDSIWLVPLYLVATICTLFGIIVQDRRLGTTFKEKCRNFGRSLKAASKKKIGMNILLLLAPVLLTLGESLVISKINEEHYGIFTTNDRTKTSFAKLTENLIQIDNSKYDSRSIAENSGIWVSKKTLAQAQKVSPTLAKYHEGINWMVKDSIWPESWPVENGELPGDMFVWGLREMFQRAGLYKDGRENEKVFKKINQELEKGFETGQLTKKKMLFVSKQSNGKKLEDLGKVLNYMGTGGIETILYKSYRTDYGGSIFVANQPAQVILNLINVKSVSTIKKGMEAEAKRTKPLVRIINGLIWLYRILSPILLLISLGAILKFIMIYFKKNETRTILADYLIIFLGLLLTYTVYLFGVSWFATWAPGGKGLFMFFYTGAGVPLLQVVEILGIALVVRNVRGKLFESTAEIN</sequence>
<dbReference type="AlphaFoldDB" id="R2R485"/>
<feature type="transmembrane region" description="Helical" evidence="1">
    <location>
        <begin position="493"/>
        <end position="518"/>
    </location>
</feature>
<evidence type="ECO:0000313" key="4">
    <source>
        <dbReference type="Proteomes" id="UP000013783"/>
    </source>
</evidence>
<dbReference type="PATRIC" id="fig|1158601.3.peg.3169"/>
<feature type="transmembrane region" description="Helical" evidence="1">
    <location>
        <begin position="118"/>
        <end position="137"/>
    </location>
</feature>
<dbReference type="OrthoDB" id="447058at2"/>
<dbReference type="Proteomes" id="UP000013783">
    <property type="component" value="Unassembled WGS sequence"/>
</dbReference>
<evidence type="ECO:0008006" key="6">
    <source>
        <dbReference type="Google" id="ProtNLM"/>
    </source>
</evidence>
<organism evidence="2 4">
    <name type="scientific">Enterococcus malodoratus ATCC 43197</name>
    <dbReference type="NCBI Taxonomy" id="1158601"/>
    <lineage>
        <taxon>Bacteria</taxon>
        <taxon>Bacillati</taxon>
        <taxon>Bacillota</taxon>
        <taxon>Bacilli</taxon>
        <taxon>Lactobacillales</taxon>
        <taxon>Enterococcaceae</taxon>
        <taxon>Enterococcus</taxon>
    </lineage>
</organism>
<proteinExistence type="predicted"/>
<keyword evidence="1" id="KW-0472">Membrane</keyword>